<dbReference type="Proteomes" id="UP000830293">
    <property type="component" value="Segment"/>
</dbReference>
<organism evidence="1 2">
    <name type="scientific">Yaravirus sp. 'brasiliensis'</name>
    <dbReference type="NCBI Taxonomy" id="2739681"/>
    <lineage>
        <taxon>Viruses</taxon>
        <taxon>Varidnaviria</taxon>
        <taxon>Bamfordvirae</taxon>
        <taxon>Nucleocytoviricota</taxon>
        <taxon>Mriyaviricetes</taxon>
        <taxon>Yaraviridae</taxon>
        <taxon>Yaravirus</taxon>
        <taxon>Yaravirus brasiliense</taxon>
    </lineage>
</organism>
<reference evidence="1" key="1">
    <citation type="submission" date="2020-04" db="EMBL/GenBank/DDBJ databases">
        <title>A mysterious 80 nm amoeba virus with a near complete 'ORFan genome' challenges the classification of DNA viruses.</title>
        <authorList>
            <person name="Boratto P.V.M."/>
            <person name="Oliveira G.P."/>
            <person name="Machado T.B."/>
            <person name="Andrade A.C.S.P."/>
            <person name="Baudoin J.P."/>
            <person name="Klose T."/>
            <person name="Azza S."/>
            <person name="Decloquement P."/>
            <person name="Chabriere E."/>
            <person name="Colson P."/>
            <person name="Levasseur A."/>
            <person name="La Scola B."/>
            <person name="Abrahao J.S."/>
        </authorList>
    </citation>
    <scope>NUCLEOTIDE SEQUENCE</scope>
    <source>
        <strain evidence="1">BHMG</strain>
    </source>
</reference>
<evidence type="ECO:0000313" key="1">
    <source>
        <dbReference type="EMBL" id="QKE44383.1"/>
    </source>
</evidence>
<protein>
    <submittedName>
        <fullName evidence="1">Uncharacterized protein</fullName>
    </submittedName>
</protein>
<dbReference type="EMBL" id="MT293574">
    <property type="protein sequence ID" value="QKE44383.1"/>
    <property type="molecule type" value="Genomic_DNA"/>
</dbReference>
<accession>A0AAE7B533</accession>
<sequence>MSLFEIPPAQAQYNAERNWEDWHEAINAGGYLVNGVETNTSANAEALLGYYPLFAVRSNTVYNGGGVSGTQLAAPGRSSKLSQNLRFIDNLTVDPTEGVPTEADEYDLRMEHGFNAAGDNLVMKRVSPFDGAYYECDSDAVFRFSANAQFLIANTSANLTGSAIGLNILVSQAGKNNRLVLAGHVEFAHGGDTRLGNRASIATETALKKGDRVFVTVSWIYADDPLQIVNIVWTGSKFTTAAPPTLVVN</sequence>
<dbReference type="KEGG" id="vg:80539266"/>
<keyword evidence="2" id="KW-1185">Reference proteome</keyword>
<dbReference type="RefSeq" id="YP_010800630.1">
    <property type="nucleotide sequence ID" value="NC_076895.1"/>
</dbReference>
<proteinExistence type="predicted"/>
<dbReference type="GeneID" id="80539266"/>
<evidence type="ECO:0000313" key="2">
    <source>
        <dbReference type="Proteomes" id="UP000830293"/>
    </source>
</evidence>
<name>A0AAE7B533_9VIRU</name>